<accession>A0AAU9M554</accession>
<dbReference type="EMBL" id="CAKMRJ010001112">
    <property type="protein sequence ID" value="CAH1421900.1"/>
    <property type="molecule type" value="Genomic_DNA"/>
</dbReference>
<gene>
    <name evidence="2" type="ORF">LVIROSA_LOCUS9272</name>
</gene>
<comment type="caution">
    <text evidence="2">The sequence shown here is derived from an EMBL/GenBank/DDBJ whole genome shotgun (WGS) entry which is preliminary data.</text>
</comment>
<dbReference type="AlphaFoldDB" id="A0AAU9M554"/>
<evidence type="ECO:0000313" key="2">
    <source>
        <dbReference type="EMBL" id="CAH1421900.1"/>
    </source>
</evidence>
<evidence type="ECO:0000313" key="3">
    <source>
        <dbReference type="Proteomes" id="UP001157418"/>
    </source>
</evidence>
<dbReference type="Proteomes" id="UP001157418">
    <property type="component" value="Unassembled WGS sequence"/>
</dbReference>
<keyword evidence="3" id="KW-1185">Reference proteome</keyword>
<sequence>MNMIELEREKGEKELYKLNDLRKKLEAEEAEAKNEKLVLVTHKSLFPTWSHKRIQKEATKDPNLYWLEPTISFDLSIDVEFKLDFPITPRVFLFRCFEKIEKFVIYDSALNQKFFSFYLKYAKQQYEIWNLKRIMALNVGFSVQI</sequence>
<keyword evidence="1" id="KW-0175">Coiled coil</keyword>
<protein>
    <submittedName>
        <fullName evidence="2">Uncharacterized protein</fullName>
    </submittedName>
</protein>
<feature type="coiled-coil region" evidence="1">
    <location>
        <begin position="8"/>
        <end position="38"/>
    </location>
</feature>
<name>A0AAU9M554_9ASTR</name>
<reference evidence="2 3" key="1">
    <citation type="submission" date="2022-01" db="EMBL/GenBank/DDBJ databases">
        <authorList>
            <person name="Xiong W."/>
            <person name="Schranz E."/>
        </authorList>
    </citation>
    <scope>NUCLEOTIDE SEQUENCE [LARGE SCALE GENOMIC DNA]</scope>
</reference>
<organism evidence="2 3">
    <name type="scientific">Lactuca virosa</name>
    <dbReference type="NCBI Taxonomy" id="75947"/>
    <lineage>
        <taxon>Eukaryota</taxon>
        <taxon>Viridiplantae</taxon>
        <taxon>Streptophyta</taxon>
        <taxon>Embryophyta</taxon>
        <taxon>Tracheophyta</taxon>
        <taxon>Spermatophyta</taxon>
        <taxon>Magnoliopsida</taxon>
        <taxon>eudicotyledons</taxon>
        <taxon>Gunneridae</taxon>
        <taxon>Pentapetalae</taxon>
        <taxon>asterids</taxon>
        <taxon>campanulids</taxon>
        <taxon>Asterales</taxon>
        <taxon>Asteraceae</taxon>
        <taxon>Cichorioideae</taxon>
        <taxon>Cichorieae</taxon>
        <taxon>Lactucinae</taxon>
        <taxon>Lactuca</taxon>
    </lineage>
</organism>
<evidence type="ECO:0000256" key="1">
    <source>
        <dbReference type="SAM" id="Coils"/>
    </source>
</evidence>
<proteinExistence type="predicted"/>